<dbReference type="InterPro" id="IPR013783">
    <property type="entry name" value="Ig-like_fold"/>
</dbReference>
<dbReference type="Gene3D" id="2.60.40.10">
    <property type="entry name" value="Immunoglobulins"/>
    <property type="match status" value="1"/>
</dbReference>
<dbReference type="InterPro" id="IPR003961">
    <property type="entry name" value="FN3_dom"/>
</dbReference>
<dbReference type="EMBL" id="JAWZYT010003586">
    <property type="protein sequence ID" value="KAK4297697.1"/>
    <property type="molecule type" value="Genomic_DNA"/>
</dbReference>
<dbReference type="CDD" id="cd00063">
    <property type="entry name" value="FN3"/>
    <property type="match status" value="1"/>
</dbReference>
<keyword evidence="1" id="KW-0677">Repeat</keyword>
<dbReference type="AlphaFoldDB" id="A0AAE1NZ24"/>
<organism evidence="3 4">
    <name type="scientific">Petrolisthes manimaculis</name>
    <dbReference type="NCBI Taxonomy" id="1843537"/>
    <lineage>
        <taxon>Eukaryota</taxon>
        <taxon>Metazoa</taxon>
        <taxon>Ecdysozoa</taxon>
        <taxon>Arthropoda</taxon>
        <taxon>Crustacea</taxon>
        <taxon>Multicrustacea</taxon>
        <taxon>Malacostraca</taxon>
        <taxon>Eumalacostraca</taxon>
        <taxon>Eucarida</taxon>
        <taxon>Decapoda</taxon>
        <taxon>Pleocyemata</taxon>
        <taxon>Anomura</taxon>
        <taxon>Galatheoidea</taxon>
        <taxon>Porcellanidae</taxon>
        <taxon>Petrolisthes</taxon>
    </lineage>
</organism>
<evidence type="ECO:0000259" key="2">
    <source>
        <dbReference type="PROSITE" id="PS50853"/>
    </source>
</evidence>
<reference evidence="3" key="1">
    <citation type="submission" date="2023-11" db="EMBL/GenBank/DDBJ databases">
        <title>Genome assemblies of two species of porcelain crab, Petrolisthes cinctipes and Petrolisthes manimaculis (Anomura: Porcellanidae).</title>
        <authorList>
            <person name="Angst P."/>
        </authorList>
    </citation>
    <scope>NUCLEOTIDE SEQUENCE</scope>
    <source>
        <strain evidence="3">PB745_02</strain>
        <tissue evidence="3">Gill</tissue>
    </source>
</reference>
<dbReference type="SMART" id="SM00060">
    <property type="entry name" value="FN3"/>
    <property type="match status" value="1"/>
</dbReference>
<evidence type="ECO:0000313" key="3">
    <source>
        <dbReference type="EMBL" id="KAK4297697.1"/>
    </source>
</evidence>
<keyword evidence="4" id="KW-1185">Reference proteome</keyword>
<proteinExistence type="predicted"/>
<sequence>MFPIVRPGIFRHPCNTLSLPGEVTACDRVPEGKPIFTAAHNASSTSILLHWKPPSQSTVHGEFLGYRITLVPRDIPDPRPDQIVHITIKEHTATSHLVQGLRTYTQYLVSLQVFNPEGNGPTSTVAVMTDEGGE</sequence>
<comment type="caution">
    <text evidence="3">The sequence shown here is derived from an EMBL/GenBank/DDBJ whole genome shotgun (WGS) entry which is preliminary data.</text>
</comment>
<evidence type="ECO:0000313" key="4">
    <source>
        <dbReference type="Proteomes" id="UP001292094"/>
    </source>
</evidence>
<dbReference type="SUPFAM" id="SSF49265">
    <property type="entry name" value="Fibronectin type III"/>
    <property type="match status" value="1"/>
</dbReference>
<protein>
    <recommendedName>
        <fullName evidence="2">Fibronectin type-III domain-containing protein</fullName>
    </recommendedName>
</protein>
<accession>A0AAE1NZ24</accession>
<name>A0AAE1NZ24_9EUCA</name>
<dbReference type="Proteomes" id="UP001292094">
    <property type="component" value="Unassembled WGS sequence"/>
</dbReference>
<dbReference type="Pfam" id="PF00041">
    <property type="entry name" value="fn3"/>
    <property type="match status" value="1"/>
</dbReference>
<dbReference type="FunFam" id="2.60.40.10:FF:000028">
    <property type="entry name" value="Neuronal cell adhesion molecule"/>
    <property type="match status" value="1"/>
</dbReference>
<dbReference type="PROSITE" id="PS50853">
    <property type="entry name" value="FN3"/>
    <property type="match status" value="1"/>
</dbReference>
<dbReference type="InterPro" id="IPR036116">
    <property type="entry name" value="FN3_sf"/>
</dbReference>
<feature type="domain" description="Fibronectin type-III" evidence="2">
    <location>
        <begin position="30"/>
        <end position="133"/>
    </location>
</feature>
<evidence type="ECO:0000256" key="1">
    <source>
        <dbReference type="ARBA" id="ARBA00022737"/>
    </source>
</evidence>
<gene>
    <name evidence="3" type="ORF">Pmani_029905</name>
</gene>